<comment type="caution">
    <text evidence="1">The sequence shown here is derived from an EMBL/GenBank/DDBJ whole genome shotgun (WGS) entry which is preliminary data.</text>
</comment>
<dbReference type="Proteomes" id="UP000034301">
    <property type="component" value="Unassembled WGS sequence"/>
</dbReference>
<organism evidence="1 2">
    <name type="scientific">Candidatus Nomurabacteria bacterium GW2011_GWF2_40_12</name>
    <dbReference type="NCBI Taxonomy" id="1618776"/>
    <lineage>
        <taxon>Bacteria</taxon>
        <taxon>Candidatus Nomuraibacteriota</taxon>
    </lineage>
</organism>
<name>A0A0G0QSJ2_9BACT</name>
<dbReference type="EMBL" id="LBYC01000004">
    <property type="protein sequence ID" value="KKR43409.1"/>
    <property type="molecule type" value="Genomic_DNA"/>
</dbReference>
<dbReference type="AlphaFoldDB" id="A0A0G0QSJ2"/>
<accession>A0A0G0QSJ2</accession>
<evidence type="ECO:0000313" key="1">
    <source>
        <dbReference type="EMBL" id="KKR43409.1"/>
    </source>
</evidence>
<gene>
    <name evidence="1" type="ORF">UT78_C0004G0019</name>
</gene>
<reference evidence="1 2" key="1">
    <citation type="journal article" date="2015" name="Nature">
        <title>rRNA introns, odd ribosomes, and small enigmatic genomes across a large radiation of phyla.</title>
        <authorList>
            <person name="Brown C.T."/>
            <person name="Hug L.A."/>
            <person name="Thomas B.C."/>
            <person name="Sharon I."/>
            <person name="Castelle C.J."/>
            <person name="Singh A."/>
            <person name="Wilkins M.J."/>
            <person name="Williams K.H."/>
            <person name="Banfield J.F."/>
        </authorList>
    </citation>
    <scope>NUCLEOTIDE SEQUENCE [LARGE SCALE GENOMIC DNA]</scope>
</reference>
<sequence length="66" mass="7748">MTKNLMTINNTKKEYLEKLIADLVKNGEDKEELSMWVDLYDLLSPEEREALVHNLEKELGDLQKLN</sequence>
<proteinExistence type="predicted"/>
<evidence type="ECO:0000313" key="2">
    <source>
        <dbReference type="Proteomes" id="UP000034301"/>
    </source>
</evidence>
<protein>
    <submittedName>
        <fullName evidence="1">Uncharacterized protein</fullName>
    </submittedName>
</protein>